<name>A0A7C8MBZ6_9PLEO</name>
<evidence type="ECO:0000313" key="3">
    <source>
        <dbReference type="Proteomes" id="UP000481861"/>
    </source>
</evidence>
<evidence type="ECO:0000256" key="1">
    <source>
        <dbReference type="SAM" id="MobiDB-lite"/>
    </source>
</evidence>
<feature type="compositionally biased region" description="Low complexity" evidence="1">
    <location>
        <begin position="142"/>
        <end position="156"/>
    </location>
</feature>
<dbReference type="AlphaFoldDB" id="A0A7C8MBZ6"/>
<evidence type="ECO:0000313" key="2">
    <source>
        <dbReference type="EMBL" id="KAF2869402.1"/>
    </source>
</evidence>
<feature type="compositionally biased region" description="Basic and acidic residues" evidence="1">
    <location>
        <begin position="166"/>
        <end position="176"/>
    </location>
</feature>
<keyword evidence="3" id="KW-1185">Reference proteome</keyword>
<dbReference type="OrthoDB" id="20473at2759"/>
<feature type="compositionally biased region" description="Polar residues" evidence="1">
    <location>
        <begin position="72"/>
        <end position="90"/>
    </location>
</feature>
<accession>A0A7C8MBZ6</accession>
<gene>
    <name evidence="2" type="ORF">BDV95DRAFT_608952</name>
</gene>
<feature type="region of interest" description="Disordered" evidence="1">
    <location>
        <begin position="220"/>
        <end position="274"/>
    </location>
</feature>
<reference evidence="2 3" key="1">
    <citation type="submission" date="2020-01" db="EMBL/GenBank/DDBJ databases">
        <authorList>
            <consortium name="DOE Joint Genome Institute"/>
            <person name="Haridas S."/>
            <person name="Albert R."/>
            <person name="Binder M."/>
            <person name="Bloem J."/>
            <person name="Labutti K."/>
            <person name="Salamov A."/>
            <person name="Andreopoulos B."/>
            <person name="Baker S.E."/>
            <person name="Barry K."/>
            <person name="Bills G."/>
            <person name="Bluhm B.H."/>
            <person name="Cannon C."/>
            <person name="Castanera R."/>
            <person name="Culley D.E."/>
            <person name="Daum C."/>
            <person name="Ezra D."/>
            <person name="Gonzalez J.B."/>
            <person name="Henrissat B."/>
            <person name="Kuo A."/>
            <person name="Liang C."/>
            <person name="Lipzen A."/>
            <person name="Lutzoni F."/>
            <person name="Magnuson J."/>
            <person name="Mondo S."/>
            <person name="Nolan M."/>
            <person name="Ohm R."/>
            <person name="Pangilinan J."/>
            <person name="Park H.-J.H."/>
            <person name="Ramirez L."/>
            <person name="Alfaro M."/>
            <person name="Sun H."/>
            <person name="Tritt A."/>
            <person name="Yoshinaga Y."/>
            <person name="Zwiers L.-H.L."/>
            <person name="Turgeon B.G."/>
            <person name="Goodwin S.B."/>
            <person name="Spatafora J.W."/>
            <person name="Crous P.W."/>
            <person name="Grigoriev I.V."/>
        </authorList>
    </citation>
    <scope>NUCLEOTIDE SEQUENCE [LARGE SCALE GENOMIC DNA]</scope>
    <source>
        <strain evidence="2 3">CBS 611.86</strain>
    </source>
</reference>
<comment type="caution">
    <text evidence="2">The sequence shown here is derived from an EMBL/GenBank/DDBJ whole genome shotgun (WGS) entry which is preliminary data.</text>
</comment>
<dbReference type="Proteomes" id="UP000481861">
    <property type="component" value="Unassembled WGS sequence"/>
</dbReference>
<protein>
    <submittedName>
        <fullName evidence="2">Uncharacterized protein</fullName>
    </submittedName>
</protein>
<organism evidence="2 3">
    <name type="scientific">Massariosphaeria phaeospora</name>
    <dbReference type="NCBI Taxonomy" id="100035"/>
    <lineage>
        <taxon>Eukaryota</taxon>
        <taxon>Fungi</taxon>
        <taxon>Dikarya</taxon>
        <taxon>Ascomycota</taxon>
        <taxon>Pezizomycotina</taxon>
        <taxon>Dothideomycetes</taxon>
        <taxon>Pleosporomycetidae</taxon>
        <taxon>Pleosporales</taxon>
        <taxon>Pleosporales incertae sedis</taxon>
        <taxon>Massariosphaeria</taxon>
    </lineage>
</organism>
<dbReference type="InterPro" id="IPR037830">
    <property type="entry name" value="ZZZ3"/>
</dbReference>
<feature type="region of interest" description="Disordered" evidence="1">
    <location>
        <begin position="1"/>
        <end position="91"/>
    </location>
</feature>
<proteinExistence type="predicted"/>
<dbReference type="PANTHER" id="PTHR22705:SF0">
    <property type="entry name" value="ZZ-TYPE ZINC FINGER-CONTAINING PROTEIN 3"/>
    <property type="match status" value="1"/>
</dbReference>
<sequence length="274" mass="29497">MPALLVDTSLRPAPSPESSTARSEPRDRKRSRSRSPDRPPVSPITPTISVAQLAPVAPSEPRAPTAPPQVAAFNNPTFIQQPPSIPISESDNPDAIALRAAISSLQMQREQSMRDMKALEQLKHAAVADPQGFARMIEQRAKAATASSGTATDAVALSANDGETGYQDRDARKDSADVDGLARSSKFPEIPQPQSIHRCPTINWAKYQIVGESLDKLHEEQKQYPGYAEPPRARHGAKAPPHPIAAPYSPLTDVVGGAQQPPPPQAFRSVKKSH</sequence>
<dbReference type="PANTHER" id="PTHR22705">
    <property type="entry name" value="ZINC FINGER, ZZ DOMAIN CONTAINING 3"/>
    <property type="match status" value="1"/>
</dbReference>
<feature type="region of interest" description="Disordered" evidence="1">
    <location>
        <begin position="142"/>
        <end position="195"/>
    </location>
</feature>
<dbReference type="EMBL" id="JAADJZ010000016">
    <property type="protein sequence ID" value="KAF2869402.1"/>
    <property type="molecule type" value="Genomic_DNA"/>
</dbReference>